<name>A0A9N8JM00_9PEZI</name>
<evidence type="ECO:0000256" key="1">
    <source>
        <dbReference type="SAM" id="Phobius"/>
    </source>
</evidence>
<feature type="transmembrane region" description="Helical" evidence="1">
    <location>
        <begin position="78"/>
        <end position="97"/>
    </location>
</feature>
<evidence type="ECO:0000313" key="2">
    <source>
        <dbReference type="EMBL" id="CAD0089779.1"/>
    </source>
</evidence>
<proteinExistence type="predicted"/>
<feature type="transmembrane region" description="Helical" evidence="1">
    <location>
        <begin position="23"/>
        <end position="43"/>
    </location>
</feature>
<evidence type="ECO:0000313" key="3">
    <source>
        <dbReference type="Proteomes" id="UP000716446"/>
    </source>
</evidence>
<dbReference type="InterPro" id="IPR021838">
    <property type="entry name" value="DUF3431"/>
</dbReference>
<accession>A0A9N8JM00</accession>
<keyword evidence="1" id="KW-1133">Transmembrane helix</keyword>
<gene>
    <name evidence="2" type="ORF">AWRI4619_LOCUS5850</name>
</gene>
<sequence>MSATACFVFLEDDHEVALTWDHVPMLCLNLTTTAITIALLPSILGQTKEVTMLSITFFTAAGFTAFFSQQLWLPVYLSYVQVLAFLISLACCAVGRLDRPNHDYSSEQGWLELPTESGNITKLSNPSMAKLVSKVSKRMRWVLHQMMIQLVLLSIATAAWGWFLTTNLSTQLAKHTSHDLRLDTSYKANSNIDIVMSMYREHPSHITQTLSLLNSIPSIGSKSPRLVLYTKDPHANTALLQQQTNATKVIQLPNVGREGHTYLHHITSSWDDLATQTFFLQASIHNPREFSARVEDYYTPQTGMLGLGFSDQSCECNNCGDRFGWQDHSGIVEETWKEVFNQTCGEQRVLLSYKGQFVASAARLRANKKSLYERLMKALEEPGSWAHQQKYLQGRPDSLNAPYFGYTLERLWSVILQCSGERIAALCPTLLSGTRRNGSKADCQCLDSSWKSIITF</sequence>
<organism evidence="2 3">
    <name type="scientific">Aureobasidium vineae</name>
    <dbReference type="NCBI Taxonomy" id="2773715"/>
    <lineage>
        <taxon>Eukaryota</taxon>
        <taxon>Fungi</taxon>
        <taxon>Dikarya</taxon>
        <taxon>Ascomycota</taxon>
        <taxon>Pezizomycotina</taxon>
        <taxon>Dothideomycetes</taxon>
        <taxon>Dothideomycetidae</taxon>
        <taxon>Dothideales</taxon>
        <taxon>Saccotheciaceae</taxon>
        <taxon>Aureobasidium</taxon>
    </lineage>
</organism>
<feature type="transmembrane region" description="Helical" evidence="1">
    <location>
        <begin position="141"/>
        <end position="163"/>
    </location>
</feature>
<comment type="caution">
    <text evidence="2">The sequence shown here is derived from an EMBL/GenBank/DDBJ whole genome shotgun (WGS) entry which is preliminary data.</text>
</comment>
<dbReference type="PANTHER" id="PTHR37490:SF1">
    <property type="entry name" value="GLYCOSYLTRANSFERASE 2-LIKE DOMAIN-CONTAINING PROTEIN"/>
    <property type="match status" value="1"/>
</dbReference>
<dbReference type="Pfam" id="PF11913">
    <property type="entry name" value="DUF3431"/>
    <property type="match status" value="1"/>
</dbReference>
<feature type="transmembrane region" description="Helical" evidence="1">
    <location>
        <begin position="50"/>
        <end position="72"/>
    </location>
</feature>
<dbReference type="AlphaFoldDB" id="A0A9N8JM00"/>
<keyword evidence="1" id="KW-0472">Membrane</keyword>
<dbReference type="Proteomes" id="UP000716446">
    <property type="component" value="Unassembled WGS sequence"/>
</dbReference>
<reference evidence="2" key="1">
    <citation type="submission" date="2020-06" db="EMBL/GenBank/DDBJ databases">
        <authorList>
            <person name="Onetto C."/>
        </authorList>
    </citation>
    <scope>NUCLEOTIDE SEQUENCE</scope>
</reference>
<keyword evidence="1" id="KW-0812">Transmembrane</keyword>
<keyword evidence="3" id="KW-1185">Reference proteome</keyword>
<dbReference type="PANTHER" id="PTHR37490">
    <property type="entry name" value="EXPRESSED PROTEIN"/>
    <property type="match status" value="1"/>
</dbReference>
<protein>
    <submittedName>
        <fullName evidence="2">Uncharacterized protein</fullName>
    </submittedName>
</protein>
<dbReference type="EMBL" id="CAIJEN010000008">
    <property type="protein sequence ID" value="CAD0089779.1"/>
    <property type="molecule type" value="Genomic_DNA"/>
</dbReference>